<feature type="transmembrane region" description="Helical" evidence="14">
    <location>
        <begin position="33"/>
        <end position="50"/>
    </location>
</feature>
<keyword evidence="16" id="KW-1185">Reference proteome</keyword>
<dbReference type="GO" id="GO:0010241">
    <property type="term" value="P:ent-kaurene oxidation to kaurenoic acid"/>
    <property type="evidence" value="ECO:0007669"/>
    <property type="project" value="InterPro"/>
</dbReference>
<evidence type="ECO:0000256" key="7">
    <source>
        <dbReference type="ARBA" id="ARBA00022989"/>
    </source>
</evidence>
<accession>A0A8J5L6X0</accession>
<evidence type="ECO:0000256" key="10">
    <source>
        <dbReference type="ARBA" id="ARBA00023033"/>
    </source>
</evidence>
<dbReference type="AlphaFoldDB" id="A0A8J5L6X0"/>
<evidence type="ECO:0000313" key="16">
    <source>
        <dbReference type="Proteomes" id="UP000734854"/>
    </source>
</evidence>
<dbReference type="GO" id="GO:0009686">
    <property type="term" value="P:gibberellin biosynthetic process"/>
    <property type="evidence" value="ECO:0007669"/>
    <property type="project" value="InterPro"/>
</dbReference>
<feature type="transmembrane region" description="Helical" evidence="14">
    <location>
        <begin position="6"/>
        <end position="21"/>
    </location>
</feature>
<evidence type="ECO:0000256" key="1">
    <source>
        <dbReference type="ARBA" id="ARBA00001971"/>
    </source>
</evidence>
<dbReference type="InterPro" id="IPR036396">
    <property type="entry name" value="Cyt_P450_sf"/>
</dbReference>
<dbReference type="GO" id="GO:0020037">
    <property type="term" value="F:heme binding"/>
    <property type="evidence" value="ECO:0007669"/>
    <property type="project" value="InterPro"/>
</dbReference>
<evidence type="ECO:0000256" key="11">
    <source>
        <dbReference type="ARBA" id="ARBA00023136"/>
    </source>
</evidence>
<evidence type="ECO:0000256" key="14">
    <source>
        <dbReference type="SAM" id="Phobius"/>
    </source>
</evidence>
<dbReference type="CDD" id="cd11075">
    <property type="entry name" value="CYP77_89"/>
    <property type="match status" value="1"/>
</dbReference>
<keyword evidence="6 12" id="KW-0479">Metal-binding</keyword>
<evidence type="ECO:0000256" key="6">
    <source>
        <dbReference type="ARBA" id="ARBA00022723"/>
    </source>
</evidence>
<dbReference type="EMBL" id="JACMSC010000009">
    <property type="protein sequence ID" value="KAG6508283.1"/>
    <property type="molecule type" value="Genomic_DNA"/>
</dbReference>
<proteinExistence type="inferred from homology"/>
<dbReference type="SUPFAM" id="SSF48264">
    <property type="entry name" value="Cytochrome P450"/>
    <property type="match status" value="1"/>
</dbReference>
<comment type="similarity">
    <text evidence="3 13">Belongs to the cytochrome P450 family.</text>
</comment>
<comment type="cofactor">
    <cofactor evidence="1 12">
        <name>heme</name>
        <dbReference type="ChEBI" id="CHEBI:30413"/>
    </cofactor>
</comment>
<dbReference type="PANTHER" id="PTHR47283:SF1">
    <property type="entry name" value="ENT-KAURENE OXIDASE, CHLOROPLASTIC"/>
    <property type="match status" value="1"/>
</dbReference>
<evidence type="ECO:0000256" key="13">
    <source>
        <dbReference type="RuleBase" id="RU000461"/>
    </source>
</evidence>
<dbReference type="InterPro" id="IPR044225">
    <property type="entry name" value="KO_chloroplastic"/>
</dbReference>
<feature type="binding site" description="axial binding residue" evidence="12">
    <location>
        <position position="465"/>
    </location>
    <ligand>
        <name>heme</name>
        <dbReference type="ChEBI" id="CHEBI:30413"/>
    </ligand>
    <ligandPart>
        <name>Fe</name>
        <dbReference type="ChEBI" id="CHEBI:18248"/>
    </ligandPart>
</feature>
<gene>
    <name evidence="15" type="ORF">ZIOFF_033657</name>
</gene>
<dbReference type="GO" id="GO:0005783">
    <property type="term" value="C:endoplasmic reticulum"/>
    <property type="evidence" value="ECO:0007669"/>
    <property type="project" value="TreeGrafter"/>
</dbReference>
<keyword evidence="9 12" id="KW-0408">Iron</keyword>
<name>A0A8J5L6X0_ZINOF</name>
<keyword evidence="5 14" id="KW-0812">Transmembrane</keyword>
<dbReference type="Gene3D" id="1.10.630.10">
    <property type="entry name" value="Cytochrome P450"/>
    <property type="match status" value="1"/>
</dbReference>
<reference evidence="15 16" key="1">
    <citation type="submission" date="2020-08" db="EMBL/GenBank/DDBJ databases">
        <title>Plant Genome Project.</title>
        <authorList>
            <person name="Zhang R.-G."/>
        </authorList>
    </citation>
    <scope>NUCLEOTIDE SEQUENCE [LARGE SCALE GENOMIC DNA]</scope>
    <source>
        <tissue evidence="15">Rhizome</tissue>
    </source>
</reference>
<dbReference type="PRINTS" id="PR00463">
    <property type="entry name" value="EP450I"/>
</dbReference>
<dbReference type="InterPro" id="IPR017972">
    <property type="entry name" value="Cyt_P450_CS"/>
</dbReference>
<comment type="caution">
    <text evidence="15">The sequence shown here is derived from an EMBL/GenBank/DDBJ whole genome shotgun (WGS) entry which is preliminary data.</text>
</comment>
<evidence type="ECO:0008006" key="17">
    <source>
        <dbReference type="Google" id="ProtNLM"/>
    </source>
</evidence>
<dbReference type="Pfam" id="PF00067">
    <property type="entry name" value="p450"/>
    <property type="match status" value="1"/>
</dbReference>
<keyword evidence="11 14" id="KW-0472">Membrane</keyword>
<evidence type="ECO:0000256" key="12">
    <source>
        <dbReference type="PIRSR" id="PIRSR602401-1"/>
    </source>
</evidence>
<dbReference type="PANTHER" id="PTHR47283">
    <property type="entry name" value="ENT-KAURENE OXIDASE, CHLOROPLASTIC"/>
    <property type="match status" value="1"/>
</dbReference>
<dbReference type="GO" id="GO:0052615">
    <property type="term" value="F:ent-kaurene oxidase activity"/>
    <property type="evidence" value="ECO:0007669"/>
    <property type="project" value="InterPro"/>
</dbReference>
<organism evidence="15 16">
    <name type="scientific">Zingiber officinale</name>
    <name type="common">Ginger</name>
    <name type="synonym">Amomum zingiber</name>
    <dbReference type="NCBI Taxonomy" id="94328"/>
    <lineage>
        <taxon>Eukaryota</taxon>
        <taxon>Viridiplantae</taxon>
        <taxon>Streptophyta</taxon>
        <taxon>Embryophyta</taxon>
        <taxon>Tracheophyta</taxon>
        <taxon>Spermatophyta</taxon>
        <taxon>Magnoliopsida</taxon>
        <taxon>Liliopsida</taxon>
        <taxon>Zingiberales</taxon>
        <taxon>Zingiberaceae</taxon>
        <taxon>Zingiber</taxon>
    </lineage>
</organism>
<dbReference type="GO" id="GO:0009707">
    <property type="term" value="C:chloroplast outer membrane"/>
    <property type="evidence" value="ECO:0007669"/>
    <property type="project" value="TreeGrafter"/>
</dbReference>
<evidence type="ECO:0000256" key="2">
    <source>
        <dbReference type="ARBA" id="ARBA00004167"/>
    </source>
</evidence>
<sequence length="525" mass="60103">MTFASVAAAIFTVFILIKFLRRSRVSNLPPGMNLTLSTLLPFSFLLYLWIDSEMCGGVAVPGFPLIGNLLQLKDKKPHQTFMKWAQIYGPIYTIKTGASTMVVLNSTGVAKEAMVAKYSSISNRKLSKALTLLTSNKRMVAMSDYGEFHKMVKRYIMTSLLGANAQKQNCGIRETLINNVVKYLYSDLKDNPNDVVNLRKPFQAELFRLAMKQALNLEPESIYVEELGKEFSKEEIFNVLVVDPMMGAIEVDWRDFFPYLRWVPNRTFEIRLKRMLTRRAAVMQVLITKRKNSRQSEEEISCYLDFLLSQSTLSDEEIMSLVWEAVIEASDTTLVTTEWAMFELSKNPNKQERLYREIQQVCGSEKVTDEHLSRLPYLTCVFHETLRRHSPVPIVPLRYAHEDTQIGGFNVLAGSEIAINLYGCNMDKTQWDEPDEWKPERFIDSKYEQMDMYKTMAFGAGKRICAGSLQASLIACTAIGRFVQEFEWRLKEGEEANVVTVQLTNLKLEPMLAYIKPRSTNDSCL</sequence>
<evidence type="ECO:0000256" key="4">
    <source>
        <dbReference type="ARBA" id="ARBA00022617"/>
    </source>
</evidence>
<keyword evidence="10 13" id="KW-0503">Monooxygenase</keyword>
<protein>
    <recommendedName>
        <fullName evidence="17">Ent-kaurene oxidase</fullName>
    </recommendedName>
</protein>
<evidence type="ECO:0000256" key="8">
    <source>
        <dbReference type="ARBA" id="ARBA00023002"/>
    </source>
</evidence>
<dbReference type="FunFam" id="1.10.630.10:FF:000062">
    <property type="entry name" value="Ent-kaurene oxidase 2"/>
    <property type="match status" value="1"/>
</dbReference>
<dbReference type="Proteomes" id="UP000734854">
    <property type="component" value="Unassembled WGS sequence"/>
</dbReference>
<keyword evidence="8 13" id="KW-0560">Oxidoreductase</keyword>
<evidence type="ECO:0000256" key="5">
    <source>
        <dbReference type="ARBA" id="ARBA00022692"/>
    </source>
</evidence>
<dbReference type="GO" id="GO:0005506">
    <property type="term" value="F:iron ion binding"/>
    <property type="evidence" value="ECO:0007669"/>
    <property type="project" value="InterPro"/>
</dbReference>
<dbReference type="GO" id="GO:0016709">
    <property type="term" value="F:oxidoreductase activity, acting on paired donors, with incorporation or reduction of molecular oxygen, NAD(P)H as one donor, and incorporation of one atom of oxygen"/>
    <property type="evidence" value="ECO:0007669"/>
    <property type="project" value="TreeGrafter"/>
</dbReference>
<evidence type="ECO:0000256" key="3">
    <source>
        <dbReference type="ARBA" id="ARBA00010617"/>
    </source>
</evidence>
<dbReference type="InterPro" id="IPR001128">
    <property type="entry name" value="Cyt_P450"/>
</dbReference>
<evidence type="ECO:0000256" key="9">
    <source>
        <dbReference type="ARBA" id="ARBA00023004"/>
    </source>
</evidence>
<comment type="subcellular location">
    <subcellularLocation>
        <location evidence="2">Membrane</location>
        <topology evidence="2">Single-pass membrane protein</topology>
    </subcellularLocation>
</comment>
<dbReference type="InterPro" id="IPR002401">
    <property type="entry name" value="Cyt_P450_E_grp-I"/>
</dbReference>
<dbReference type="PROSITE" id="PS00086">
    <property type="entry name" value="CYTOCHROME_P450"/>
    <property type="match status" value="1"/>
</dbReference>
<evidence type="ECO:0000313" key="15">
    <source>
        <dbReference type="EMBL" id="KAG6508283.1"/>
    </source>
</evidence>
<keyword evidence="4 12" id="KW-0349">Heme</keyword>
<keyword evidence="7 14" id="KW-1133">Transmembrane helix</keyword>